<feature type="transmembrane region" description="Helical" evidence="13">
    <location>
        <begin position="125"/>
        <end position="145"/>
    </location>
</feature>
<evidence type="ECO:0000256" key="12">
    <source>
        <dbReference type="RuleBase" id="RU362091"/>
    </source>
</evidence>
<keyword evidence="5 13" id="KW-0812">Transmembrane</keyword>
<evidence type="ECO:0000256" key="6">
    <source>
        <dbReference type="ARBA" id="ARBA00022847"/>
    </source>
</evidence>
<feature type="transmembrane region" description="Helical" evidence="13">
    <location>
        <begin position="356"/>
        <end position="382"/>
    </location>
</feature>
<dbReference type="PANTHER" id="PTHR48086:SF3">
    <property type="entry name" value="SODIUM_PROLINE SYMPORTER"/>
    <property type="match status" value="1"/>
</dbReference>
<reference evidence="14 15" key="1">
    <citation type="submission" date="2016-10" db="EMBL/GenBank/DDBJ databases">
        <title>Complete genome of the TMA-utilizing, human hosted archaeon Methanomethylophilus alvus Gen. nov, sp. nov., strain Mx-05, derived from a pure culture.</title>
        <authorList>
            <person name="Brugere J.-F."/>
            <person name="Ben Hania W."/>
            <person name="Chaudhary P.P."/>
            <person name="Gaci N."/>
            <person name="Borrel G."/>
            <person name="Cao Van Tuat L."/>
            <person name="Fardeau M.-L."/>
            <person name="Harris H.M.B."/>
            <person name="O'Toole P.W."/>
            <person name="Ollivier B."/>
        </authorList>
    </citation>
    <scope>NUCLEOTIDE SEQUENCE [LARGE SCALE GENOMIC DNA]</scope>
    <source>
        <strain evidence="14 15">Mx-05</strain>
    </source>
</reference>
<proteinExistence type="inferred from homology"/>
<keyword evidence="10 13" id="KW-0472">Membrane</keyword>
<feature type="transmembrane region" description="Helical" evidence="13">
    <location>
        <begin position="403"/>
        <end position="421"/>
    </location>
</feature>
<evidence type="ECO:0000313" key="14">
    <source>
        <dbReference type="EMBL" id="AYQ54968.1"/>
    </source>
</evidence>
<feature type="transmembrane region" description="Helical" evidence="13">
    <location>
        <begin position="510"/>
        <end position="528"/>
    </location>
</feature>
<comment type="subcellular location">
    <subcellularLocation>
        <location evidence="1">Cell membrane</location>
        <topology evidence="1">Multi-pass membrane protein</topology>
    </subcellularLocation>
</comment>
<feature type="transmembrane region" description="Helical" evidence="13">
    <location>
        <begin position="460"/>
        <end position="479"/>
    </location>
</feature>
<feature type="transmembrane region" description="Helical" evidence="13">
    <location>
        <begin position="250"/>
        <end position="267"/>
    </location>
</feature>
<accession>A0A3G3IH14</accession>
<organism evidence="14 15">
    <name type="scientific">Methanomethylophilus alvi</name>
    <dbReference type="NCBI Taxonomy" id="1291540"/>
    <lineage>
        <taxon>Archaea</taxon>
        <taxon>Methanobacteriati</taxon>
        <taxon>Thermoplasmatota</taxon>
        <taxon>Thermoplasmata</taxon>
        <taxon>Methanomassiliicoccales</taxon>
        <taxon>Methanomethylophilaceae</taxon>
        <taxon>Methanomethylophilus</taxon>
    </lineage>
</organism>
<dbReference type="GO" id="GO:0005298">
    <property type="term" value="F:proline:sodium symporter activity"/>
    <property type="evidence" value="ECO:0007669"/>
    <property type="project" value="TreeGrafter"/>
</dbReference>
<keyword evidence="4" id="KW-1003">Cell membrane</keyword>
<dbReference type="InterPro" id="IPR001734">
    <property type="entry name" value="Na/solute_symporter"/>
</dbReference>
<evidence type="ECO:0000256" key="8">
    <source>
        <dbReference type="ARBA" id="ARBA00023053"/>
    </source>
</evidence>
<feature type="transmembrane region" description="Helical" evidence="13">
    <location>
        <begin position="165"/>
        <end position="187"/>
    </location>
</feature>
<dbReference type="Proteomes" id="UP000273278">
    <property type="component" value="Chromosome"/>
</dbReference>
<dbReference type="AlphaFoldDB" id="A0A3G3IH14"/>
<evidence type="ECO:0000256" key="13">
    <source>
        <dbReference type="SAM" id="Phobius"/>
    </source>
</evidence>
<evidence type="ECO:0000256" key="4">
    <source>
        <dbReference type="ARBA" id="ARBA00022475"/>
    </source>
</evidence>
<dbReference type="GO" id="GO:0015193">
    <property type="term" value="F:L-proline transmembrane transporter activity"/>
    <property type="evidence" value="ECO:0007669"/>
    <property type="project" value="TreeGrafter"/>
</dbReference>
<gene>
    <name evidence="14" type="ORF">BKD89_04005</name>
</gene>
<keyword evidence="6" id="KW-0769">Symport</keyword>
<feature type="transmembrane region" description="Helical" evidence="13">
    <location>
        <begin position="427"/>
        <end position="448"/>
    </location>
</feature>
<evidence type="ECO:0000256" key="3">
    <source>
        <dbReference type="ARBA" id="ARBA00022448"/>
    </source>
</evidence>
<dbReference type="OMA" id="GWWGMRR"/>
<dbReference type="Gene3D" id="1.20.1730.10">
    <property type="entry name" value="Sodium/glucose cotransporter"/>
    <property type="match status" value="1"/>
</dbReference>
<dbReference type="PANTHER" id="PTHR48086">
    <property type="entry name" value="SODIUM/PROLINE SYMPORTER-RELATED"/>
    <property type="match status" value="1"/>
</dbReference>
<feature type="transmembrane region" description="Helical" evidence="13">
    <location>
        <begin position="288"/>
        <end position="313"/>
    </location>
</feature>
<comment type="similarity">
    <text evidence="2 12">Belongs to the sodium:solute symporter (SSF) (TC 2.A.21) family.</text>
</comment>
<dbReference type="GO" id="GO:0005886">
    <property type="term" value="C:plasma membrane"/>
    <property type="evidence" value="ECO:0007669"/>
    <property type="project" value="UniProtKB-SubCell"/>
</dbReference>
<evidence type="ECO:0000256" key="5">
    <source>
        <dbReference type="ARBA" id="ARBA00022692"/>
    </source>
</evidence>
<dbReference type="Pfam" id="PF00474">
    <property type="entry name" value="SSF"/>
    <property type="match status" value="1"/>
</dbReference>
<dbReference type="GeneID" id="41321602"/>
<dbReference type="GO" id="GO:0015824">
    <property type="term" value="P:proline transport"/>
    <property type="evidence" value="ECO:0007669"/>
    <property type="project" value="TreeGrafter"/>
</dbReference>
<feature type="transmembrane region" description="Helical" evidence="13">
    <location>
        <begin position="194"/>
        <end position="218"/>
    </location>
</feature>
<dbReference type="InterPro" id="IPR050277">
    <property type="entry name" value="Sodium:Solute_Symporter"/>
</dbReference>
<evidence type="ECO:0000313" key="15">
    <source>
        <dbReference type="Proteomes" id="UP000273278"/>
    </source>
</evidence>
<keyword evidence="11" id="KW-0739">Sodium transport</keyword>
<evidence type="ECO:0000256" key="11">
    <source>
        <dbReference type="ARBA" id="ARBA00023201"/>
    </source>
</evidence>
<evidence type="ECO:0000256" key="9">
    <source>
        <dbReference type="ARBA" id="ARBA00023065"/>
    </source>
</evidence>
<dbReference type="EMBL" id="CP017686">
    <property type="protein sequence ID" value="AYQ54968.1"/>
    <property type="molecule type" value="Genomic_DNA"/>
</dbReference>
<protein>
    <submittedName>
        <fullName evidence="14">Na+/proline symporter</fullName>
    </submittedName>
</protein>
<sequence length="543" mass="58138">MSGVSMPIFAAMLVIFAAVTIFLGYYGYRNTKDNSEFLLGRNKTNPIIIGLSYGATFLSASAVIGFGGQAATHGLTLMWLCFLNLFVGLFVAFLVFGPKTRRVGKRLGASTFADLLGKMYESKGIRAFTAILIIVMMPIYCAAVLKGGVNSVAVITGLTDLYDVILIVMAIIVGIYVVYGGIIAVMYNDALQAGIMFIGMVVILIVTFSTLGGVTNAFESLSALDPGMAGGVLDGFTGWTSVADFGSSEWMLVVTTFLMGVGLGVLTQPQLIVRFMSAKDDRMLDRSLIVGSIFMLVIVGTAYTAGALSNVFFMNNHGGLAFNYVSGLGLGTDFIIPQYILEVFDGVLGGDFFVCLFLLSLVCASISTISALMHTIGAAGGYDLYTLAKNRREKKEADSQNVRVNRICTAVMMVLVVIYCYVMPKDIIAKATSLFMGMTAAALLPAFVHGLYTKGRPNKRAAVCSIAVGTSSYLFWALFINKSSSVFLPICKMLTGDAVLFSGPIQYCDALIVSLPLSIAAFLIVMAIDRYCGSRKMQPAEAE</sequence>
<feature type="transmembrane region" description="Helical" evidence="13">
    <location>
        <begin position="6"/>
        <end position="26"/>
    </location>
</feature>
<dbReference type="InterPro" id="IPR038377">
    <property type="entry name" value="Na/Glc_symporter_sf"/>
</dbReference>
<evidence type="ECO:0000256" key="1">
    <source>
        <dbReference type="ARBA" id="ARBA00004651"/>
    </source>
</evidence>
<evidence type="ECO:0000256" key="10">
    <source>
        <dbReference type="ARBA" id="ARBA00023136"/>
    </source>
</evidence>
<keyword evidence="9" id="KW-0406">Ion transport</keyword>
<name>A0A3G3IH14_9ARCH</name>
<keyword evidence="3" id="KW-0813">Transport</keyword>
<feature type="transmembrane region" description="Helical" evidence="13">
    <location>
        <begin position="77"/>
        <end position="96"/>
    </location>
</feature>
<keyword evidence="8" id="KW-0915">Sodium</keyword>
<dbReference type="CDD" id="cd10322">
    <property type="entry name" value="SLC5sbd"/>
    <property type="match status" value="1"/>
</dbReference>
<keyword evidence="7 13" id="KW-1133">Transmembrane helix</keyword>
<evidence type="ECO:0000256" key="7">
    <source>
        <dbReference type="ARBA" id="ARBA00022989"/>
    </source>
</evidence>
<dbReference type="RefSeq" id="WP_015504703.1">
    <property type="nucleotide sequence ID" value="NZ_CAYARL010000006.1"/>
</dbReference>
<feature type="transmembrane region" description="Helical" evidence="13">
    <location>
        <begin position="47"/>
        <end position="71"/>
    </location>
</feature>
<dbReference type="PROSITE" id="PS50283">
    <property type="entry name" value="NA_SOLUT_SYMP_3"/>
    <property type="match status" value="1"/>
</dbReference>
<evidence type="ECO:0000256" key="2">
    <source>
        <dbReference type="ARBA" id="ARBA00006434"/>
    </source>
</evidence>